<sequence length="79" mass="9715">MRFTETDTYPVGLFRDWRRRLPLRLSAQYLQRQIKAHRWRAVRNYFNGYLAEHRHPCRHDAGHAWTMRAAERRVEQIHG</sequence>
<dbReference type="Proteomes" id="UP000199004">
    <property type="component" value="Unassembled WGS sequence"/>
</dbReference>
<reference evidence="1 2" key="1">
    <citation type="submission" date="2016-10" db="EMBL/GenBank/DDBJ databases">
        <authorList>
            <person name="de Groot N.N."/>
        </authorList>
    </citation>
    <scope>NUCLEOTIDE SEQUENCE [LARGE SCALE GENOMIC DNA]</scope>
    <source>
        <strain evidence="1 2">CGMCC 1.11147</strain>
    </source>
</reference>
<name>A0A1H0HXH9_9ACTN</name>
<evidence type="ECO:0000313" key="1">
    <source>
        <dbReference type="EMBL" id="SDO23864.1"/>
    </source>
</evidence>
<organism evidence="1 2">
    <name type="scientific">Nocardioides szechwanensis</name>
    <dbReference type="NCBI Taxonomy" id="1005944"/>
    <lineage>
        <taxon>Bacteria</taxon>
        <taxon>Bacillati</taxon>
        <taxon>Actinomycetota</taxon>
        <taxon>Actinomycetes</taxon>
        <taxon>Propionibacteriales</taxon>
        <taxon>Nocardioidaceae</taxon>
        <taxon>Nocardioides</taxon>
    </lineage>
</organism>
<protein>
    <submittedName>
        <fullName evidence="1">Uncharacterized protein</fullName>
    </submittedName>
</protein>
<proteinExistence type="predicted"/>
<accession>A0A1H0HXH9</accession>
<dbReference type="RefSeq" id="WP_091026206.1">
    <property type="nucleotide sequence ID" value="NZ_BKAE01000009.1"/>
</dbReference>
<dbReference type="AlphaFoldDB" id="A0A1H0HXH9"/>
<dbReference type="OrthoDB" id="4247206at2"/>
<keyword evidence="2" id="KW-1185">Reference proteome</keyword>
<gene>
    <name evidence="1" type="ORF">SAMN05192576_3607</name>
</gene>
<evidence type="ECO:0000313" key="2">
    <source>
        <dbReference type="Proteomes" id="UP000199004"/>
    </source>
</evidence>
<dbReference type="EMBL" id="FNIC01000007">
    <property type="protein sequence ID" value="SDO23864.1"/>
    <property type="molecule type" value="Genomic_DNA"/>
</dbReference>